<dbReference type="PANTHER" id="PTHR32552">
    <property type="entry name" value="FERRICHROME IRON RECEPTOR-RELATED"/>
    <property type="match status" value="1"/>
</dbReference>
<keyword evidence="11 14" id="KW-0472">Membrane</keyword>
<evidence type="ECO:0000256" key="12">
    <source>
        <dbReference type="ARBA" id="ARBA00023170"/>
    </source>
</evidence>
<dbReference type="InterPro" id="IPR010916">
    <property type="entry name" value="TonB_box_CS"/>
</dbReference>
<dbReference type="PROSITE" id="PS52016">
    <property type="entry name" value="TONB_DEPENDENT_REC_3"/>
    <property type="match status" value="1"/>
</dbReference>
<dbReference type="GO" id="GO:0015344">
    <property type="term" value="F:siderophore uptake transmembrane transporter activity"/>
    <property type="evidence" value="ECO:0007669"/>
    <property type="project" value="TreeGrafter"/>
</dbReference>
<dbReference type="InterPro" id="IPR039426">
    <property type="entry name" value="TonB-dep_rcpt-like"/>
</dbReference>
<dbReference type="Pfam" id="PF00593">
    <property type="entry name" value="TonB_dep_Rec_b-barrel"/>
    <property type="match status" value="1"/>
</dbReference>
<evidence type="ECO:0000256" key="9">
    <source>
        <dbReference type="ARBA" id="ARBA00023065"/>
    </source>
</evidence>
<dbReference type="Gene3D" id="2.170.130.10">
    <property type="entry name" value="TonB-dependent receptor, plug domain"/>
    <property type="match status" value="1"/>
</dbReference>
<dbReference type="AlphaFoldDB" id="A0A4R2C4A8"/>
<dbReference type="Proteomes" id="UP000295351">
    <property type="component" value="Unassembled WGS sequence"/>
</dbReference>
<dbReference type="RefSeq" id="WP_133036967.1">
    <property type="nucleotide sequence ID" value="NZ_BAABEI010000004.1"/>
</dbReference>
<proteinExistence type="inferred from homology"/>
<dbReference type="InterPro" id="IPR036942">
    <property type="entry name" value="Beta-barrel_TonB_sf"/>
</dbReference>
<evidence type="ECO:0000256" key="1">
    <source>
        <dbReference type="ARBA" id="ARBA00004571"/>
    </source>
</evidence>
<name>A0A4R2C4A8_SHIGR</name>
<keyword evidence="7 17" id="KW-0732">Signal</keyword>
<evidence type="ECO:0000256" key="10">
    <source>
        <dbReference type="ARBA" id="ARBA00023077"/>
    </source>
</evidence>
<keyword evidence="5" id="KW-0410">Iron transport</keyword>
<comment type="subcellular location">
    <subcellularLocation>
        <location evidence="1 14">Cell outer membrane</location>
        <topology evidence="1 14">Multi-pass membrane protein</topology>
    </subcellularLocation>
</comment>
<comment type="caution">
    <text evidence="20">The sequence shown here is derived from an EMBL/GenBank/DDBJ whole genome shotgun (WGS) entry which is preliminary data.</text>
</comment>
<dbReference type="PROSITE" id="PS00430">
    <property type="entry name" value="TONB_DEPENDENT_REC_1"/>
    <property type="match status" value="1"/>
</dbReference>
<evidence type="ECO:0000256" key="2">
    <source>
        <dbReference type="ARBA" id="ARBA00009810"/>
    </source>
</evidence>
<evidence type="ECO:0000256" key="16">
    <source>
        <dbReference type="RuleBase" id="RU003357"/>
    </source>
</evidence>
<feature type="chain" id="PRO_5020486550" evidence="17">
    <location>
        <begin position="25"/>
        <end position="716"/>
    </location>
</feature>
<organism evidence="20 21">
    <name type="scientific">Shinella granuli</name>
    <dbReference type="NCBI Taxonomy" id="323621"/>
    <lineage>
        <taxon>Bacteria</taxon>
        <taxon>Pseudomonadati</taxon>
        <taxon>Pseudomonadota</taxon>
        <taxon>Alphaproteobacteria</taxon>
        <taxon>Hyphomicrobiales</taxon>
        <taxon>Rhizobiaceae</taxon>
        <taxon>Shinella</taxon>
    </lineage>
</organism>
<evidence type="ECO:0000256" key="13">
    <source>
        <dbReference type="ARBA" id="ARBA00023237"/>
    </source>
</evidence>
<dbReference type="PANTHER" id="PTHR32552:SF68">
    <property type="entry name" value="FERRICHROME OUTER MEMBRANE TRANSPORTER_PHAGE RECEPTOR"/>
    <property type="match status" value="1"/>
</dbReference>
<dbReference type="InterPro" id="IPR012910">
    <property type="entry name" value="Plug_dom"/>
</dbReference>
<dbReference type="GO" id="GO:0015891">
    <property type="term" value="P:siderophore transport"/>
    <property type="evidence" value="ECO:0007669"/>
    <property type="project" value="InterPro"/>
</dbReference>
<evidence type="ECO:0000259" key="18">
    <source>
        <dbReference type="Pfam" id="PF00593"/>
    </source>
</evidence>
<dbReference type="EMBL" id="SLVX01000042">
    <property type="protein sequence ID" value="TCN33364.1"/>
    <property type="molecule type" value="Genomic_DNA"/>
</dbReference>
<evidence type="ECO:0000313" key="21">
    <source>
        <dbReference type="Proteomes" id="UP000295351"/>
    </source>
</evidence>
<keyword evidence="10 15" id="KW-0798">TonB box</keyword>
<dbReference type="NCBIfam" id="TIGR01783">
    <property type="entry name" value="TonB-siderophor"/>
    <property type="match status" value="1"/>
</dbReference>
<sequence length="716" mass="77783">MGRKLTYLLATASLLPLQVAGAHAQDAATRLETIVVEGESEAPRKGDRYVVNRTTTATKGATPVESTPQSTTTVSRKQIDDQNAQTVQSALNYTAGVLSSVDENSRFDSLSIRGFGGFFSAMRTVDYLDGLKLPRGQAWGIPQIDPFLLDRIDVLKGPSAVLYGQGSPGGLVNQISTMPSADPSHELRLETGSHGRVQAGVRSRGALSEDGVLQYSFSAIGRQSGTRHDDVDEQRLAVAPALTWQPDEDTSLTLLGFYQKDPEGGYFNHSYPRFLAPAAYRPYLTGGLNVGDPSYDSYDRDQFGIGYIFEHRFNDAVKVGSRLRYGGLDSTFRTLQISGPLTPDGLLPRWAAHSAESVRGVSADNNVELSFATAALEHKVLVGVDVQRSTSDFLFLLGGAQPLDVTNPQYDLPVGPFATFTDAKQDLRQTGIYLQDQMTLGNLHILLGGRYDWSREESLNRLTGVRRNQTERAASYRAGLLYEFDNGIAPYLSYSTSFEPIVGVGSNGQPFVPTEAEQFEIGVKYSPDSLDAIFTLAAFDIKQENVLTPGPVPGFSIQQGEVRSRGIEFEARGNATDNLELIAAVTLLETEISRSNVVPSIVGNRPQGVPRYFGSLWANYTFDDDVFDGLSVGAGVRIVGSSYADDANAVRTPGYALVDAALRYDLGAANPAFKGAEATLNVTNLFDRDYYSGCSNGFYCQVGKGREVVAGLRYRW</sequence>
<dbReference type="GO" id="GO:0038023">
    <property type="term" value="F:signaling receptor activity"/>
    <property type="evidence" value="ECO:0007669"/>
    <property type="project" value="InterPro"/>
</dbReference>
<evidence type="ECO:0000256" key="7">
    <source>
        <dbReference type="ARBA" id="ARBA00022729"/>
    </source>
</evidence>
<keyword evidence="13 14" id="KW-0998">Cell outer membrane</keyword>
<evidence type="ECO:0000256" key="3">
    <source>
        <dbReference type="ARBA" id="ARBA00022448"/>
    </source>
</evidence>
<dbReference type="InterPro" id="IPR010105">
    <property type="entry name" value="TonB_sidphr_rcpt"/>
</dbReference>
<reference evidence="20 21" key="1">
    <citation type="submission" date="2019-03" db="EMBL/GenBank/DDBJ databases">
        <title>Genomic Encyclopedia of Type Strains, Phase IV (KMG-IV): sequencing the most valuable type-strain genomes for metagenomic binning, comparative biology and taxonomic classification.</title>
        <authorList>
            <person name="Goeker M."/>
        </authorList>
    </citation>
    <scope>NUCLEOTIDE SEQUENCE [LARGE SCALE GENOMIC DNA]</scope>
    <source>
        <strain evidence="20 21">DSM 18401</strain>
    </source>
</reference>
<dbReference type="Pfam" id="PF07715">
    <property type="entry name" value="Plug"/>
    <property type="match status" value="1"/>
</dbReference>
<keyword evidence="12 20" id="KW-0675">Receptor</keyword>
<evidence type="ECO:0000256" key="5">
    <source>
        <dbReference type="ARBA" id="ARBA00022496"/>
    </source>
</evidence>
<feature type="short sequence motif" description="TonB box" evidence="15">
    <location>
        <begin position="33"/>
        <end position="39"/>
    </location>
</feature>
<dbReference type="CDD" id="cd01347">
    <property type="entry name" value="ligand_gated_channel"/>
    <property type="match status" value="1"/>
</dbReference>
<dbReference type="SUPFAM" id="SSF56935">
    <property type="entry name" value="Porins"/>
    <property type="match status" value="1"/>
</dbReference>
<evidence type="ECO:0000256" key="14">
    <source>
        <dbReference type="PROSITE-ProRule" id="PRU01360"/>
    </source>
</evidence>
<dbReference type="GO" id="GO:0009279">
    <property type="term" value="C:cell outer membrane"/>
    <property type="evidence" value="ECO:0007669"/>
    <property type="project" value="UniProtKB-SubCell"/>
</dbReference>
<evidence type="ECO:0000259" key="19">
    <source>
        <dbReference type="Pfam" id="PF07715"/>
    </source>
</evidence>
<keyword evidence="9" id="KW-0406">Ion transport</keyword>
<dbReference type="FunFam" id="2.40.170.20:FF:000005">
    <property type="entry name" value="TonB-dependent siderophore receptor"/>
    <property type="match status" value="1"/>
</dbReference>
<evidence type="ECO:0000313" key="20">
    <source>
        <dbReference type="EMBL" id="TCN33364.1"/>
    </source>
</evidence>
<evidence type="ECO:0000256" key="17">
    <source>
        <dbReference type="SAM" id="SignalP"/>
    </source>
</evidence>
<evidence type="ECO:0000256" key="11">
    <source>
        <dbReference type="ARBA" id="ARBA00023136"/>
    </source>
</evidence>
<evidence type="ECO:0000256" key="4">
    <source>
        <dbReference type="ARBA" id="ARBA00022452"/>
    </source>
</evidence>
<feature type="domain" description="TonB-dependent receptor-like beta-barrel" evidence="18">
    <location>
        <begin position="243"/>
        <end position="685"/>
    </location>
</feature>
<feature type="signal peptide" evidence="17">
    <location>
        <begin position="1"/>
        <end position="24"/>
    </location>
</feature>
<keyword evidence="21" id="KW-1185">Reference proteome</keyword>
<keyword evidence="4 14" id="KW-1134">Transmembrane beta strand</keyword>
<evidence type="ECO:0000256" key="8">
    <source>
        <dbReference type="ARBA" id="ARBA00023004"/>
    </source>
</evidence>
<comment type="similarity">
    <text evidence="2 14 16">Belongs to the TonB-dependent receptor family.</text>
</comment>
<keyword evidence="6 14" id="KW-0812">Transmembrane</keyword>
<evidence type="ECO:0000256" key="15">
    <source>
        <dbReference type="PROSITE-ProRule" id="PRU10143"/>
    </source>
</evidence>
<dbReference type="InterPro" id="IPR037066">
    <property type="entry name" value="Plug_dom_sf"/>
</dbReference>
<dbReference type="InterPro" id="IPR000531">
    <property type="entry name" value="Beta-barrel_TonB"/>
</dbReference>
<keyword evidence="3 14" id="KW-0813">Transport</keyword>
<feature type="domain" description="TonB-dependent receptor plug" evidence="19">
    <location>
        <begin position="64"/>
        <end position="170"/>
    </location>
</feature>
<dbReference type="Gene3D" id="2.40.170.20">
    <property type="entry name" value="TonB-dependent receptor, beta-barrel domain"/>
    <property type="match status" value="1"/>
</dbReference>
<gene>
    <name evidence="20" type="ORF">EV665_1424</name>
</gene>
<evidence type="ECO:0000256" key="6">
    <source>
        <dbReference type="ARBA" id="ARBA00022692"/>
    </source>
</evidence>
<protein>
    <submittedName>
        <fullName evidence="20">Iron complex outermembrane receptor protein</fullName>
    </submittedName>
</protein>
<accession>A0A4R2C4A8</accession>
<keyword evidence="8" id="KW-0408">Iron</keyword>